<feature type="domain" description="DUF6708" evidence="2">
    <location>
        <begin position="128"/>
        <end position="252"/>
    </location>
</feature>
<dbReference type="Proteomes" id="UP000306327">
    <property type="component" value="Unassembled WGS sequence"/>
</dbReference>
<dbReference type="AlphaFoldDB" id="A0AB38P1W9"/>
<sequence length="303" mass="35758">MNKKKQRAKDVLRQATAEEINSAIDNYFSREPLLTPRLKNWEEDLPGNNEKQVVPGKLIQVTEINDTWMEIPRYENIMWGGAWLAVIVLIIPLVMTIGMPIAMIFSEGFNFSNKYNIAMVSVLWGGAFIFLSMIILNLRMALFVPRDKPIRFNRKRQKIYIFEHHRKAWNPWVKWPTTVRVYDWADVHGEISRESDRYDQGFRLYGAVCKPGTHEVVERFILNRAVFYIEHQRQLWSHWCRYMQHQPVVMDPLNDLPGDGRPRKKKMYWPKALDIESRTTPESNGQDWLSVRESLSNAHVLCR</sequence>
<keyword evidence="1" id="KW-1133">Transmembrane helix</keyword>
<protein>
    <recommendedName>
        <fullName evidence="2">DUF6708 domain-containing protein</fullName>
    </recommendedName>
</protein>
<accession>A0AB38P1W9</accession>
<evidence type="ECO:0000256" key="1">
    <source>
        <dbReference type="SAM" id="Phobius"/>
    </source>
</evidence>
<dbReference type="Pfam" id="PF20455">
    <property type="entry name" value="DUF6708"/>
    <property type="match status" value="1"/>
</dbReference>
<name>A0AB38P1W9_9ENTR</name>
<feature type="transmembrane region" description="Helical" evidence="1">
    <location>
        <begin position="82"/>
        <end position="105"/>
    </location>
</feature>
<dbReference type="InterPro" id="IPR046554">
    <property type="entry name" value="DUF6708"/>
</dbReference>
<comment type="caution">
    <text evidence="3">The sequence shown here is derived from an EMBL/GenBank/DDBJ whole genome shotgun (WGS) entry which is preliminary data.</text>
</comment>
<gene>
    <name evidence="3" type="ORF">EcCFBP13530_18740</name>
</gene>
<evidence type="ECO:0000313" key="4">
    <source>
        <dbReference type="Proteomes" id="UP000306327"/>
    </source>
</evidence>
<evidence type="ECO:0000313" key="3">
    <source>
        <dbReference type="EMBL" id="TKK16448.1"/>
    </source>
</evidence>
<keyword evidence="1" id="KW-0812">Transmembrane</keyword>
<dbReference type="EMBL" id="QGAL01000006">
    <property type="protein sequence ID" value="TKK16448.1"/>
    <property type="molecule type" value="Genomic_DNA"/>
</dbReference>
<evidence type="ECO:0000259" key="2">
    <source>
        <dbReference type="Pfam" id="PF20455"/>
    </source>
</evidence>
<reference evidence="3 4" key="1">
    <citation type="journal article" date="2019" name="Sci. Rep.">
        <title>Differences in resource use lead to coexistence of seed-transmitted microbial populations.</title>
        <authorList>
            <person name="Torres-Cortes G."/>
            <person name="Garcia B.J."/>
            <person name="Compant S."/>
            <person name="Rezki S."/>
            <person name="Jones P."/>
            <person name="Preveaux A."/>
            <person name="Briand M."/>
            <person name="Roulet A."/>
            <person name="Bouchez O."/>
            <person name="Jacobson D."/>
            <person name="Barret M."/>
        </authorList>
    </citation>
    <scope>NUCLEOTIDE SEQUENCE [LARGE SCALE GENOMIC DNA]</scope>
    <source>
        <strain evidence="3 4">CFBP13530</strain>
    </source>
</reference>
<dbReference type="RefSeq" id="WP_137273204.1">
    <property type="nucleotide sequence ID" value="NZ_QGAL01000006.1"/>
</dbReference>
<feature type="transmembrane region" description="Helical" evidence="1">
    <location>
        <begin position="117"/>
        <end position="138"/>
    </location>
</feature>
<keyword evidence="1" id="KW-0472">Membrane</keyword>
<proteinExistence type="predicted"/>
<organism evidence="3 4">
    <name type="scientific">Enterobacter cancerogenus</name>
    <dbReference type="NCBI Taxonomy" id="69218"/>
    <lineage>
        <taxon>Bacteria</taxon>
        <taxon>Pseudomonadati</taxon>
        <taxon>Pseudomonadota</taxon>
        <taxon>Gammaproteobacteria</taxon>
        <taxon>Enterobacterales</taxon>
        <taxon>Enterobacteriaceae</taxon>
        <taxon>Enterobacter</taxon>
        <taxon>Enterobacter cloacae complex</taxon>
    </lineage>
</organism>